<evidence type="ECO:0000256" key="1">
    <source>
        <dbReference type="ARBA" id="ARBA00001922"/>
    </source>
</evidence>
<dbReference type="Proteomes" id="UP000249340">
    <property type="component" value="Chromosome"/>
</dbReference>
<dbReference type="InterPro" id="IPR013344">
    <property type="entry name" value="RNR_NrdJ/NrdZ"/>
</dbReference>
<dbReference type="GO" id="GO:0050897">
    <property type="term" value="F:cobalt ion binding"/>
    <property type="evidence" value="ECO:0007669"/>
    <property type="project" value="InterPro"/>
</dbReference>
<dbReference type="PANTHER" id="PTHR43371">
    <property type="entry name" value="VITAMIN B12-DEPENDENT RIBONUCLEOTIDE REDUCTASE"/>
    <property type="match status" value="1"/>
</dbReference>
<sequence>MTETTSGSARGSRSRNGGGKGGAKAGKGLRVERIYTTPGVHPYDEVTWERRDVVMTNWRDGSINFEQRGVEFPDSWSVNAVNIVTSKYFRGAVGTPQREWSLKQIIDRVVKTYRAAGEDHGYFASPADAEIFEHELTYALLHQVFSFNSPVWFNVGTAQPQQVSACFILAVDDSMESILDWYKEEGMIFKGGSGAGLNLSRIRSSKELLTSGGNASGPVSFMRGADASAGTIKSGGATRRAAKMVVLDVDHPDVEAFIDTKVKEEEKIRALRDAGFDMDLGGDDITSVQYQNANNSVRVSDEFMKAVEQGDAFGLRARLTGEVIETVDAKQLFRKMAEAAWACADPGIQYDSTINHWHTCPESGRINASNPCSEYMHLDNSSCNLASLNLMKFLRPDDTFDAATFAKVVELVITAMDISICFADFPTEKIGETTRAFRQLGIGYANLGALLMATGHAYDSEGGRALAGAISSLMTGTAYRRSAELAGIVGPYDGYARNAEPHQRVMRQHAEANTVARRMDDLDSPVWAAATEAWQDVLRIGGENGFRNAQASVLAPTGTIGLMMDCDTTGVEPDLALVKFKKLVGGGSMQIVNNTVPRALGRLGYHEEQVEAIVAHIAEHGNVLDAPGLKPEHYEVFDCAMGERTISPMGHVRMMSAIQPWISGAISKTVNMPESATVEEVEEIYFEAWKLGVKALAIYRDNCKVGQPLSAKGKSTEPKAAEQPAAAVEKVVEYRPVRKRLPKGRPGITTSFTVGGAEGYMTANSYPDDGLGEVFLKMSKQGSTLAGMMDAFSIAVSVGMQYGVPLETYVSKFTNMRFEPAGLTDDPDVRMAQSIVDYIFRRLALDFLPFETRSALGIHSADERQRHLETGSYEPADDEDLDVEGLAQSAPREHTRLAELPAAPQPAAQPTPVEVHSSTELVEAQQGLNADAPLCFSCGTKMRRAGSCYLCEGCGSTSGCS</sequence>
<evidence type="ECO:0000313" key="19">
    <source>
        <dbReference type="Proteomes" id="UP000249340"/>
    </source>
</evidence>
<keyword evidence="5 13" id="KW-0846">Cobalamin</keyword>
<reference evidence="19" key="1">
    <citation type="submission" date="2018-07" db="EMBL/GenBank/DDBJ databases">
        <title>Streptacidiphilus bronchialis DSM 106435 chromosome.</title>
        <authorList>
            <person name="Batra D."/>
            <person name="Gulvik C.A."/>
        </authorList>
    </citation>
    <scope>NUCLEOTIDE SEQUENCE [LARGE SCALE GENOMIC DNA]</scope>
    <source>
        <strain evidence="19">DSM 106435</strain>
    </source>
</reference>
<evidence type="ECO:0000256" key="9">
    <source>
        <dbReference type="ARBA" id="ARBA00023157"/>
    </source>
</evidence>
<dbReference type="PRINTS" id="PR01183">
    <property type="entry name" value="RIBORDTASEM1"/>
</dbReference>
<dbReference type="PANTHER" id="PTHR43371:SF1">
    <property type="entry name" value="RIBONUCLEOSIDE-DIPHOSPHATE REDUCTASE"/>
    <property type="match status" value="1"/>
</dbReference>
<evidence type="ECO:0000313" key="18">
    <source>
        <dbReference type="EMBL" id="AXI79745.1"/>
    </source>
</evidence>
<evidence type="ECO:0000256" key="11">
    <source>
        <dbReference type="ARBA" id="ARBA00025437"/>
    </source>
</evidence>
<dbReference type="CDD" id="cd02888">
    <property type="entry name" value="RNR_II_dimer"/>
    <property type="match status" value="1"/>
</dbReference>
<feature type="region of interest" description="Disordered" evidence="14">
    <location>
        <begin position="1"/>
        <end position="25"/>
    </location>
</feature>
<evidence type="ECO:0000259" key="16">
    <source>
        <dbReference type="Pfam" id="PF08471"/>
    </source>
</evidence>
<dbReference type="RefSeq" id="WP_111492118.1">
    <property type="nucleotide sequence ID" value="NZ_CP031264.1"/>
</dbReference>
<proteinExistence type="inferred from homology"/>
<evidence type="ECO:0000256" key="6">
    <source>
        <dbReference type="ARBA" id="ARBA00022634"/>
    </source>
</evidence>
<feature type="domain" description="TSCPD" evidence="17">
    <location>
        <begin position="745"/>
        <end position="845"/>
    </location>
</feature>
<dbReference type="EC" id="1.17.4.1" evidence="3 13"/>
<comment type="cofactor">
    <cofactor evidence="1 13">
        <name>adenosylcob(III)alamin</name>
        <dbReference type="ChEBI" id="CHEBI:18408"/>
    </cofactor>
</comment>
<evidence type="ECO:0000256" key="5">
    <source>
        <dbReference type="ARBA" id="ARBA00022628"/>
    </source>
</evidence>
<feature type="domain" description="Ribonucleotide reductase large subunit C-terminal" evidence="15">
    <location>
        <begin position="164"/>
        <end position="699"/>
    </location>
</feature>
<keyword evidence="8 13" id="KW-0560">Oxidoreductase</keyword>
<comment type="catalytic activity">
    <reaction evidence="12 13">
        <text>a 2'-deoxyribonucleoside 5'-diphosphate + [thioredoxin]-disulfide + H2O = a ribonucleoside 5'-diphosphate + [thioredoxin]-dithiol</text>
        <dbReference type="Rhea" id="RHEA:23252"/>
        <dbReference type="Rhea" id="RHEA-COMP:10698"/>
        <dbReference type="Rhea" id="RHEA-COMP:10700"/>
        <dbReference type="ChEBI" id="CHEBI:15377"/>
        <dbReference type="ChEBI" id="CHEBI:29950"/>
        <dbReference type="ChEBI" id="CHEBI:50058"/>
        <dbReference type="ChEBI" id="CHEBI:57930"/>
        <dbReference type="ChEBI" id="CHEBI:73316"/>
        <dbReference type="EC" id="1.17.4.1"/>
    </reaction>
</comment>
<dbReference type="KEGG" id="stri:C7M71_022425"/>
<evidence type="ECO:0000256" key="14">
    <source>
        <dbReference type="SAM" id="MobiDB-lite"/>
    </source>
</evidence>
<keyword evidence="7 13" id="KW-0547">Nucleotide-binding</keyword>
<dbReference type="SUPFAM" id="SSF51998">
    <property type="entry name" value="PFL-like glycyl radical enzymes"/>
    <property type="match status" value="1"/>
</dbReference>
<accession>A0A345T190</accession>
<evidence type="ECO:0000256" key="3">
    <source>
        <dbReference type="ARBA" id="ARBA00012274"/>
    </source>
</evidence>
<dbReference type="NCBIfam" id="TIGR02504">
    <property type="entry name" value="NrdJ_Z"/>
    <property type="match status" value="1"/>
</dbReference>
<dbReference type="GO" id="GO:0031419">
    <property type="term" value="F:cobalamin binding"/>
    <property type="evidence" value="ECO:0007669"/>
    <property type="project" value="UniProtKB-KW"/>
</dbReference>
<dbReference type="Gene3D" id="3.20.70.20">
    <property type="match status" value="1"/>
</dbReference>
<dbReference type="FunFam" id="3.20.70.20:FF:000007">
    <property type="entry name" value="Vitamin B12-dependent ribonucleotide reductase"/>
    <property type="match status" value="1"/>
</dbReference>
<dbReference type="AlphaFoldDB" id="A0A345T190"/>
<dbReference type="EMBL" id="CP031264">
    <property type="protein sequence ID" value="AXI79745.1"/>
    <property type="molecule type" value="Genomic_DNA"/>
</dbReference>
<dbReference type="GO" id="GO:0004748">
    <property type="term" value="F:ribonucleoside-diphosphate reductase activity, thioredoxin disulfide as acceptor"/>
    <property type="evidence" value="ECO:0007669"/>
    <property type="project" value="UniProtKB-EC"/>
</dbReference>
<evidence type="ECO:0000256" key="2">
    <source>
        <dbReference type="ARBA" id="ARBA00007405"/>
    </source>
</evidence>
<dbReference type="Pfam" id="PF08471">
    <property type="entry name" value="Ribonuc_red_2_N"/>
    <property type="match status" value="1"/>
</dbReference>
<organism evidence="18 19">
    <name type="scientific">Peterkaempfera bronchialis</name>
    <dbReference type="NCBI Taxonomy" id="2126346"/>
    <lineage>
        <taxon>Bacteria</taxon>
        <taxon>Bacillati</taxon>
        <taxon>Actinomycetota</taxon>
        <taxon>Actinomycetes</taxon>
        <taxon>Kitasatosporales</taxon>
        <taxon>Streptomycetaceae</taxon>
        <taxon>Peterkaempfera</taxon>
    </lineage>
</organism>
<comment type="similarity">
    <text evidence="2 13">Belongs to the ribonucleoside diphosphate reductase class-2 family.</text>
</comment>
<feature type="compositionally biased region" description="Gly residues" evidence="14">
    <location>
        <begin position="16"/>
        <end position="25"/>
    </location>
</feature>
<evidence type="ECO:0000256" key="10">
    <source>
        <dbReference type="ARBA" id="ARBA00023285"/>
    </source>
</evidence>
<dbReference type="OrthoDB" id="9762933at2"/>
<gene>
    <name evidence="18" type="ORF">C7M71_022425</name>
</gene>
<dbReference type="InterPro" id="IPR050862">
    <property type="entry name" value="RdRp_reductase_class-2"/>
</dbReference>
<keyword evidence="6 13" id="KW-0237">DNA synthesis</keyword>
<protein>
    <recommendedName>
        <fullName evidence="4 13">Vitamin B12-dependent ribonucleotide reductase</fullName>
        <ecNumber evidence="3 13">1.17.4.1</ecNumber>
    </recommendedName>
</protein>
<dbReference type="InterPro" id="IPR024434">
    <property type="entry name" value="TSCPD_dom"/>
</dbReference>
<keyword evidence="10 13" id="KW-0170">Cobalt</keyword>
<dbReference type="GO" id="GO:0071897">
    <property type="term" value="P:DNA biosynthetic process"/>
    <property type="evidence" value="ECO:0007669"/>
    <property type="project" value="UniProtKB-KW"/>
</dbReference>
<feature type="domain" description="Ribonucleotide reductase class II vitamin B12-dependent N-terminal" evidence="16">
    <location>
        <begin position="53"/>
        <end position="143"/>
    </location>
</feature>
<evidence type="ECO:0000256" key="7">
    <source>
        <dbReference type="ARBA" id="ARBA00022741"/>
    </source>
</evidence>
<evidence type="ECO:0000256" key="8">
    <source>
        <dbReference type="ARBA" id="ARBA00023002"/>
    </source>
</evidence>
<dbReference type="GO" id="GO:0000166">
    <property type="term" value="F:nucleotide binding"/>
    <property type="evidence" value="ECO:0007669"/>
    <property type="project" value="UniProtKB-KW"/>
</dbReference>
<comment type="function">
    <text evidence="11 13">Catalyzes the reduction of ribonucleotides to deoxyribonucleotides. May function to provide a pool of deoxyribonucleotide precursors for DNA repair during oxygen limitation and/or for immediate growth after restoration of oxygen.</text>
</comment>
<name>A0A345T190_9ACTN</name>
<dbReference type="InterPro" id="IPR013678">
    <property type="entry name" value="RNR_2_N"/>
</dbReference>
<evidence type="ECO:0000259" key="15">
    <source>
        <dbReference type="Pfam" id="PF02867"/>
    </source>
</evidence>
<dbReference type="NCBIfam" id="NF005122">
    <property type="entry name" value="PRK06556.1"/>
    <property type="match status" value="1"/>
</dbReference>
<evidence type="ECO:0000256" key="12">
    <source>
        <dbReference type="ARBA" id="ARBA00047754"/>
    </source>
</evidence>
<evidence type="ECO:0000259" key="17">
    <source>
        <dbReference type="Pfam" id="PF12637"/>
    </source>
</evidence>
<evidence type="ECO:0000256" key="4">
    <source>
        <dbReference type="ARBA" id="ARBA00014409"/>
    </source>
</evidence>
<keyword evidence="19" id="KW-1185">Reference proteome</keyword>
<evidence type="ECO:0000256" key="13">
    <source>
        <dbReference type="RuleBase" id="RU364064"/>
    </source>
</evidence>
<dbReference type="InterPro" id="IPR000788">
    <property type="entry name" value="RNR_lg_C"/>
</dbReference>
<dbReference type="Pfam" id="PF02867">
    <property type="entry name" value="Ribonuc_red_lgC"/>
    <property type="match status" value="1"/>
</dbReference>
<keyword evidence="9" id="KW-1015">Disulfide bond</keyword>
<dbReference type="Pfam" id="PF12637">
    <property type="entry name" value="TSCPD"/>
    <property type="match status" value="1"/>
</dbReference>